<proteinExistence type="inferred from homology"/>
<dbReference type="NCBIfam" id="TIGR00188">
    <property type="entry name" value="rnpA"/>
    <property type="match status" value="1"/>
</dbReference>
<evidence type="ECO:0000256" key="6">
    <source>
        <dbReference type="ARBA" id="ARBA00022884"/>
    </source>
</evidence>
<dbReference type="EMBL" id="BAAADM010000032">
    <property type="protein sequence ID" value="GAA0436984.1"/>
    <property type="molecule type" value="Genomic_DNA"/>
</dbReference>
<dbReference type="PROSITE" id="PS00648">
    <property type="entry name" value="RIBONUCLEASE_P"/>
    <property type="match status" value="1"/>
</dbReference>
<keyword evidence="5 7" id="KW-0378">Hydrolase</keyword>
<comment type="catalytic activity">
    <reaction evidence="7">
        <text>Endonucleolytic cleavage of RNA, removing 5'-extranucleotides from tRNA precursor.</text>
        <dbReference type="EC" id="3.1.26.5"/>
    </reaction>
</comment>
<protein>
    <recommendedName>
        <fullName evidence="7 8">Ribonuclease P protein component</fullName>
        <shortName evidence="7">RNase P protein</shortName>
        <shortName evidence="7">RNaseP protein</shortName>
        <ecNumber evidence="7 8">3.1.26.5</ecNumber>
    </recommendedName>
    <alternativeName>
        <fullName evidence="7">Protein C5</fullName>
    </alternativeName>
</protein>
<dbReference type="PANTHER" id="PTHR33992">
    <property type="entry name" value="RIBONUCLEASE P PROTEIN COMPONENT"/>
    <property type="match status" value="1"/>
</dbReference>
<dbReference type="Proteomes" id="UP001501459">
    <property type="component" value="Unassembled WGS sequence"/>
</dbReference>
<keyword evidence="6 7" id="KW-0694">RNA-binding</keyword>
<dbReference type="InterPro" id="IPR014721">
    <property type="entry name" value="Ribsml_uS5_D2-typ_fold_subgr"/>
</dbReference>
<evidence type="ECO:0000256" key="3">
    <source>
        <dbReference type="ARBA" id="ARBA00022722"/>
    </source>
</evidence>
<dbReference type="Pfam" id="PF00825">
    <property type="entry name" value="Ribonuclease_P"/>
    <property type="match status" value="1"/>
</dbReference>
<evidence type="ECO:0000313" key="10">
    <source>
        <dbReference type="Proteomes" id="UP001501459"/>
    </source>
</evidence>
<evidence type="ECO:0000256" key="2">
    <source>
        <dbReference type="ARBA" id="ARBA00022694"/>
    </source>
</evidence>
<dbReference type="EC" id="3.1.26.5" evidence="7 8"/>
<gene>
    <name evidence="7 9" type="primary">rnpA</name>
    <name evidence="9" type="ORF">GCM10008983_12140</name>
</gene>
<evidence type="ECO:0000256" key="7">
    <source>
        <dbReference type="HAMAP-Rule" id="MF_00227"/>
    </source>
</evidence>
<dbReference type="HAMAP" id="MF_00227">
    <property type="entry name" value="RNase_P"/>
    <property type="match status" value="1"/>
</dbReference>
<dbReference type="Gene3D" id="3.30.230.10">
    <property type="match status" value="1"/>
</dbReference>
<name>A0ABP3J188_9BACI</name>
<evidence type="ECO:0000256" key="4">
    <source>
        <dbReference type="ARBA" id="ARBA00022759"/>
    </source>
</evidence>
<keyword evidence="4 7" id="KW-0255">Endonuclease</keyword>
<sequence>MVKVMALKKAYRIKANKEFQHMFQHGSSFANRQLVLYYIKKSEQTHFRIGLSVGKKIGNAVTRNRIKRHLREAFRELESRVSPVYDLIIIARKPTRRMDYNGVKKSLIHLLSKEKLLSKK</sequence>
<comment type="similarity">
    <text evidence="7">Belongs to the RnpA family.</text>
</comment>
<evidence type="ECO:0000313" key="9">
    <source>
        <dbReference type="EMBL" id="GAA0436984.1"/>
    </source>
</evidence>
<keyword evidence="2 7" id="KW-0819">tRNA processing</keyword>
<keyword evidence="10" id="KW-1185">Reference proteome</keyword>
<comment type="subunit">
    <text evidence="7">Consists of a catalytic RNA component (M1 or rnpB) and a protein subunit.</text>
</comment>
<accession>A0ABP3J188</accession>
<dbReference type="PANTHER" id="PTHR33992:SF1">
    <property type="entry name" value="RIBONUCLEASE P PROTEIN COMPONENT"/>
    <property type="match status" value="1"/>
</dbReference>
<dbReference type="InterPro" id="IPR000100">
    <property type="entry name" value="RNase_P"/>
</dbReference>
<dbReference type="InterPro" id="IPR020568">
    <property type="entry name" value="Ribosomal_Su5_D2-typ_SF"/>
</dbReference>
<keyword evidence="3 7" id="KW-0540">Nuclease</keyword>
<reference evidence="10" key="1">
    <citation type="journal article" date="2019" name="Int. J. Syst. Evol. Microbiol.">
        <title>The Global Catalogue of Microorganisms (GCM) 10K type strain sequencing project: providing services to taxonomists for standard genome sequencing and annotation.</title>
        <authorList>
            <consortium name="The Broad Institute Genomics Platform"/>
            <consortium name="The Broad Institute Genome Sequencing Center for Infectious Disease"/>
            <person name="Wu L."/>
            <person name="Ma J."/>
        </authorList>
    </citation>
    <scope>NUCLEOTIDE SEQUENCE [LARGE SCALE GENOMIC DNA]</scope>
    <source>
        <strain evidence="10">JCM 12149</strain>
    </source>
</reference>
<evidence type="ECO:0000256" key="5">
    <source>
        <dbReference type="ARBA" id="ARBA00022801"/>
    </source>
</evidence>
<comment type="caution">
    <text evidence="9">The sequence shown here is derived from an EMBL/GenBank/DDBJ whole genome shotgun (WGS) entry which is preliminary data.</text>
</comment>
<dbReference type="SUPFAM" id="SSF54211">
    <property type="entry name" value="Ribosomal protein S5 domain 2-like"/>
    <property type="match status" value="1"/>
</dbReference>
<evidence type="ECO:0000256" key="8">
    <source>
        <dbReference type="NCBIfam" id="TIGR00188"/>
    </source>
</evidence>
<organism evidence="9 10">
    <name type="scientific">Lentibacillus halophilus</name>
    <dbReference type="NCBI Taxonomy" id="295065"/>
    <lineage>
        <taxon>Bacteria</taxon>
        <taxon>Bacillati</taxon>
        <taxon>Bacillota</taxon>
        <taxon>Bacilli</taxon>
        <taxon>Bacillales</taxon>
        <taxon>Bacillaceae</taxon>
        <taxon>Lentibacillus</taxon>
    </lineage>
</organism>
<comment type="function">
    <text evidence="1 7">RNaseP catalyzes the removal of the 5'-leader sequence from pre-tRNA to produce the mature 5'-terminus. It can also cleave other RNA substrates such as 4.5S RNA. The protein component plays an auxiliary but essential role in vivo by binding to the 5'-leader sequence and broadening the substrate specificity of the ribozyme.</text>
</comment>
<dbReference type="InterPro" id="IPR020539">
    <property type="entry name" value="RNase_P_CS"/>
</dbReference>
<evidence type="ECO:0000256" key="1">
    <source>
        <dbReference type="ARBA" id="ARBA00002663"/>
    </source>
</evidence>